<dbReference type="EMBL" id="CAMXCT010000039">
    <property type="protein sequence ID" value="CAI3972873.1"/>
    <property type="molecule type" value="Genomic_DNA"/>
</dbReference>
<keyword evidence="3" id="KW-1185">Reference proteome</keyword>
<evidence type="ECO:0000313" key="2">
    <source>
        <dbReference type="EMBL" id="CAL4760185.1"/>
    </source>
</evidence>
<name>A0A9P1FE84_9DINO</name>
<proteinExistence type="predicted"/>
<reference evidence="1" key="1">
    <citation type="submission" date="2022-10" db="EMBL/GenBank/DDBJ databases">
        <authorList>
            <person name="Chen Y."/>
            <person name="Dougan E. K."/>
            <person name="Chan C."/>
            <person name="Rhodes N."/>
            <person name="Thang M."/>
        </authorList>
    </citation>
    <scope>NUCLEOTIDE SEQUENCE</scope>
</reference>
<gene>
    <name evidence="1" type="ORF">C1SCF055_LOCUS1412</name>
</gene>
<reference evidence="2 3" key="2">
    <citation type="submission" date="2024-05" db="EMBL/GenBank/DDBJ databases">
        <authorList>
            <person name="Chen Y."/>
            <person name="Shah S."/>
            <person name="Dougan E. K."/>
            <person name="Thang M."/>
            <person name="Chan C."/>
        </authorList>
    </citation>
    <scope>NUCLEOTIDE SEQUENCE [LARGE SCALE GENOMIC DNA]</scope>
</reference>
<dbReference type="EMBL" id="CAMXCT030000039">
    <property type="protein sequence ID" value="CAL4760185.1"/>
    <property type="molecule type" value="Genomic_DNA"/>
</dbReference>
<dbReference type="EMBL" id="CAMXCT020000039">
    <property type="protein sequence ID" value="CAL1126248.1"/>
    <property type="molecule type" value="Genomic_DNA"/>
</dbReference>
<organism evidence="1">
    <name type="scientific">Cladocopium goreaui</name>
    <dbReference type="NCBI Taxonomy" id="2562237"/>
    <lineage>
        <taxon>Eukaryota</taxon>
        <taxon>Sar</taxon>
        <taxon>Alveolata</taxon>
        <taxon>Dinophyceae</taxon>
        <taxon>Suessiales</taxon>
        <taxon>Symbiodiniaceae</taxon>
        <taxon>Cladocopium</taxon>
    </lineage>
</organism>
<protein>
    <submittedName>
        <fullName evidence="1">Uncharacterized protein</fullName>
    </submittedName>
</protein>
<sequence length="276" mass="30798">MGTAPEDVRIEEMTLSPVKVFKVLGSEETLAEYNAHMSRLKRPSDWKAMYTQFMLDHALGTVPYRWDQNDKQGEIYSTANLVEVSFLQPLDVVVAAGPIFWDAAVPQEDKAELVKSALQLEAEMPLMAQLGQQQKALLMQETEAEWELIFSHEHLAVIPHDSRIVASFQKSKAWPVTATWTTELTESAETQKYVMTLKSCNIVDDDQVLRALSEAGVAGVDTSSVLSCLEKSCGSCGVYGSSMIIPYSYTFVLTFPMFFTNPIPAIYETCPFYGPK</sequence>
<accession>A0A9P1FE84</accession>
<dbReference type="AlphaFoldDB" id="A0A9P1FE84"/>
<dbReference type="OrthoDB" id="417041at2759"/>
<evidence type="ECO:0000313" key="1">
    <source>
        <dbReference type="EMBL" id="CAI3972873.1"/>
    </source>
</evidence>
<comment type="caution">
    <text evidence="1">The sequence shown here is derived from an EMBL/GenBank/DDBJ whole genome shotgun (WGS) entry which is preliminary data.</text>
</comment>
<dbReference type="Proteomes" id="UP001152797">
    <property type="component" value="Unassembled WGS sequence"/>
</dbReference>
<evidence type="ECO:0000313" key="3">
    <source>
        <dbReference type="Proteomes" id="UP001152797"/>
    </source>
</evidence>